<feature type="signal peptide" evidence="1">
    <location>
        <begin position="1"/>
        <end position="19"/>
    </location>
</feature>
<name>A0A6G0RQP9_9STRA</name>
<protein>
    <recommendedName>
        <fullName evidence="4">Secreted protein</fullName>
    </recommendedName>
</protein>
<dbReference type="AlphaFoldDB" id="A0A6G0RQP9"/>
<evidence type="ECO:0000313" key="2">
    <source>
        <dbReference type="EMBL" id="KAE9339279.1"/>
    </source>
</evidence>
<accession>A0A6G0RQP9</accession>
<dbReference type="Proteomes" id="UP000486351">
    <property type="component" value="Unassembled WGS sequence"/>
</dbReference>
<keyword evidence="1" id="KW-0732">Signal</keyword>
<reference evidence="2 3" key="1">
    <citation type="submission" date="2018-09" db="EMBL/GenBank/DDBJ databases">
        <title>Genomic investigation of the strawberry pathogen Phytophthora fragariae indicates pathogenicity is determined by transcriptional variation in three key races.</title>
        <authorList>
            <person name="Adams T.M."/>
            <person name="Armitage A.D."/>
            <person name="Sobczyk M.K."/>
            <person name="Bates H.J."/>
            <person name="Dunwell J.M."/>
            <person name="Nellist C.F."/>
            <person name="Harrison R.J."/>
        </authorList>
    </citation>
    <scope>NUCLEOTIDE SEQUENCE [LARGE SCALE GENOMIC DNA]</scope>
    <source>
        <strain evidence="2 3">NOV-77</strain>
    </source>
</reference>
<evidence type="ECO:0008006" key="4">
    <source>
        <dbReference type="Google" id="ProtNLM"/>
    </source>
</evidence>
<feature type="chain" id="PRO_5026007824" description="Secreted protein" evidence="1">
    <location>
        <begin position="20"/>
        <end position="154"/>
    </location>
</feature>
<evidence type="ECO:0000256" key="1">
    <source>
        <dbReference type="SAM" id="SignalP"/>
    </source>
</evidence>
<evidence type="ECO:0000313" key="3">
    <source>
        <dbReference type="Proteomes" id="UP000486351"/>
    </source>
</evidence>
<comment type="caution">
    <text evidence="2">The sequence shown here is derived from an EMBL/GenBank/DDBJ whole genome shotgun (WGS) entry which is preliminary data.</text>
</comment>
<sequence length="154" mass="17474">MRWWWCWYLDHYRLRCWCSAPITASSLLAAGGASAPPPSPCRPARHSAGFGLRLTIAQVVVVRCSVVRHHCRLLRRVRDYYGCLRHSHRIRLCRRHHRRNRLVASSSGDHEAAADDIISGASSASAQSHSRLWLALPVQCWWWNGAPSRGTGQQ</sequence>
<proteinExistence type="predicted"/>
<organism evidence="2 3">
    <name type="scientific">Phytophthora fragariae</name>
    <dbReference type="NCBI Taxonomy" id="53985"/>
    <lineage>
        <taxon>Eukaryota</taxon>
        <taxon>Sar</taxon>
        <taxon>Stramenopiles</taxon>
        <taxon>Oomycota</taxon>
        <taxon>Peronosporomycetes</taxon>
        <taxon>Peronosporales</taxon>
        <taxon>Peronosporaceae</taxon>
        <taxon>Phytophthora</taxon>
    </lineage>
</organism>
<gene>
    <name evidence="2" type="ORF">PF008_g11643</name>
</gene>
<dbReference type="EMBL" id="QXFY01000629">
    <property type="protein sequence ID" value="KAE9339279.1"/>
    <property type="molecule type" value="Genomic_DNA"/>
</dbReference>